<evidence type="ECO:0000256" key="1">
    <source>
        <dbReference type="SAM" id="MobiDB-lite"/>
    </source>
</evidence>
<evidence type="ECO:0000313" key="2">
    <source>
        <dbReference type="EMBL" id="KCW89731.1"/>
    </source>
</evidence>
<dbReference type="EMBL" id="KK198753">
    <property type="protein sequence ID" value="KCW89731.1"/>
    <property type="molecule type" value="Genomic_DNA"/>
</dbReference>
<dbReference type="PANTHER" id="PTHR48316:SF1">
    <property type="match status" value="1"/>
</dbReference>
<dbReference type="OrthoDB" id="6270329at2759"/>
<dbReference type="Gramene" id="KCW89731">
    <property type="protein sequence ID" value="KCW89731"/>
    <property type="gene ID" value="EUGRSUZ_A01992"/>
</dbReference>
<feature type="region of interest" description="Disordered" evidence="1">
    <location>
        <begin position="1"/>
        <end position="43"/>
    </location>
</feature>
<organism evidence="2">
    <name type="scientific">Eucalyptus grandis</name>
    <name type="common">Flooded gum</name>
    <dbReference type="NCBI Taxonomy" id="71139"/>
    <lineage>
        <taxon>Eukaryota</taxon>
        <taxon>Viridiplantae</taxon>
        <taxon>Streptophyta</taxon>
        <taxon>Embryophyta</taxon>
        <taxon>Tracheophyta</taxon>
        <taxon>Spermatophyta</taxon>
        <taxon>Magnoliopsida</taxon>
        <taxon>eudicotyledons</taxon>
        <taxon>Gunneridae</taxon>
        <taxon>Pentapetalae</taxon>
        <taxon>rosids</taxon>
        <taxon>malvids</taxon>
        <taxon>Myrtales</taxon>
        <taxon>Myrtaceae</taxon>
        <taxon>Myrtoideae</taxon>
        <taxon>Eucalypteae</taxon>
        <taxon>Eucalyptus</taxon>
    </lineage>
</organism>
<dbReference type="FunCoup" id="A0A059DH45">
    <property type="interactions" value="93"/>
</dbReference>
<proteinExistence type="predicted"/>
<feature type="compositionally biased region" description="Low complexity" evidence="1">
    <location>
        <begin position="1"/>
        <end position="20"/>
    </location>
</feature>
<dbReference type="OMA" id="KQWIHEF"/>
<feature type="region of interest" description="Disordered" evidence="1">
    <location>
        <begin position="97"/>
        <end position="130"/>
    </location>
</feature>
<dbReference type="InParanoid" id="A0A059DH45"/>
<reference evidence="2" key="1">
    <citation type="submission" date="2013-07" db="EMBL/GenBank/DDBJ databases">
        <title>The genome of Eucalyptus grandis.</title>
        <authorList>
            <person name="Schmutz J."/>
            <person name="Hayes R."/>
            <person name="Myburg A."/>
            <person name="Tuskan G."/>
            <person name="Grattapaglia D."/>
            <person name="Rokhsar D.S."/>
        </authorList>
    </citation>
    <scope>NUCLEOTIDE SEQUENCE</scope>
    <source>
        <tissue evidence="2">Leaf extractions</tissue>
    </source>
</reference>
<name>A0A059DH45_EUCGR</name>
<sequence length="184" mass="20146">MSKISKQSKSDHQSSSNTSKVQGMVLPRNLQQLESKQGQSGQIQSAISGSLIKSLTVLDEFKHGFPSNGLSVASNKWWGSGSPGDFEYINATETGRECRPKCDDVADDGSNAEKKAEGEQENSDSTLQGTSLLTAMRKRALEEGREALKLGVFMSHRAHKIGKKEKSLMRNIFQSSLPKGWIDD</sequence>
<dbReference type="PANTHER" id="PTHR48316">
    <property type="match status" value="1"/>
</dbReference>
<dbReference type="AlphaFoldDB" id="A0A059DH45"/>
<protein>
    <submittedName>
        <fullName evidence="2">Uncharacterized protein</fullName>
    </submittedName>
</protein>
<accession>A0A059DH45</accession>
<gene>
    <name evidence="2" type="ORF">EUGRSUZ_A01992</name>
</gene>
<dbReference type="eggNOG" id="ENOG502RXVJ">
    <property type="taxonomic scope" value="Eukaryota"/>
</dbReference>
<dbReference type="STRING" id="71139.A0A059DH45"/>